<evidence type="ECO:0008006" key="3">
    <source>
        <dbReference type="Google" id="ProtNLM"/>
    </source>
</evidence>
<evidence type="ECO:0000313" key="2">
    <source>
        <dbReference type="EMBL" id="GAH80076.1"/>
    </source>
</evidence>
<comment type="caution">
    <text evidence="2">The sequence shown here is derived from an EMBL/GenBank/DDBJ whole genome shotgun (WGS) entry which is preliminary data.</text>
</comment>
<evidence type="ECO:0000256" key="1">
    <source>
        <dbReference type="SAM" id="Phobius"/>
    </source>
</evidence>
<name>X1ICF2_9ZZZZ</name>
<keyword evidence="1" id="KW-1133">Transmembrane helix</keyword>
<feature type="non-terminal residue" evidence="2">
    <location>
        <position position="31"/>
    </location>
</feature>
<feature type="transmembrane region" description="Helical" evidence="1">
    <location>
        <begin position="6"/>
        <end position="23"/>
    </location>
</feature>
<sequence length="31" mass="3606">MNDIVSLIGSVGFPIAMCLWFMFRMEKLIEN</sequence>
<proteinExistence type="predicted"/>
<gene>
    <name evidence="2" type="ORF">S03H2_57276</name>
</gene>
<organism evidence="2">
    <name type="scientific">marine sediment metagenome</name>
    <dbReference type="NCBI Taxonomy" id="412755"/>
    <lineage>
        <taxon>unclassified sequences</taxon>
        <taxon>metagenomes</taxon>
        <taxon>ecological metagenomes</taxon>
    </lineage>
</organism>
<keyword evidence="1" id="KW-0472">Membrane</keyword>
<dbReference type="EMBL" id="BARU01036710">
    <property type="protein sequence ID" value="GAH80076.1"/>
    <property type="molecule type" value="Genomic_DNA"/>
</dbReference>
<accession>X1ICF2</accession>
<keyword evidence="1" id="KW-0812">Transmembrane</keyword>
<dbReference type="AlphaFoldDB" id="X1ICF2"/>
<protein>
    <recommendedName>
        <fullName evidence="3">YvrJ family protein</fullName>
    </recommendedName>
</protein>
<reference evidence="2" key="1">
    <citation type="journal article" date="2014" name="Front. Microbiol.">
        <title>High frequency of phylogenetically diverse reductive dehalogenase-homologous genes in deep subseafloor sedimentary metagenomes.</title>
        <authorList>
            <person name="Kawai M."/>
            <person name="Futagami T."/>
            <person name="Toyoda A."/>
            <person name="Takaki Y."/>
            <person name="Nishi S."/>
            <person name="Hori S."/>
            <person name="Arai W."/>
            <person name="Tsubouchi T."/>
            <person name="Morono Y."/>
            <person name="Uchiyama I."/>
            <person name="Ito T."/>
            <person name="Fujiyama A."/>
            <person name="Inagaki F."/>
            <person name="Takami H."/>
        </authorList>
    </citation>
    <scope>NUCLEOTIDE SEQUENCE</scope>
    <source>
        <strain evidence="2">Expedition CK06-06</strain>
    </source>
</reference>